<evidence type="ECO:0000256" key="6">
    <source>
        <dbReference type="HAMAP-Rule" id="MF_00031"/>
    </source>
</evidence>
<feature type="region of interest" description="Domain I" evidence="6">
    <location>
        <begin position="1"/>
        <end position="64"/>
    </location>
</feature>
<dbReference type="InterPro" id="IPR010994">
    <property type="entry name" value="RuvA_2-like"/>
</dbReference>
<dbReference type="SUPFAM" id="SSF50249">
    <property type="entry name" value="Nucleic acid-binding proteins"/>
    <property type="match status" value="1"/>
</dbReference>
<dbReference type="GO" id="GO:0009379">
    <property type="term" value="C:Holliday junction helicase complex"/>
    <property type="evidence" value="ECO:0007669"/>
    <property type="project" value="InterPro"/>
</dbReference>
<dbReference type="SMART" id="SM00278">
    <property type="entry name" value="HhH1"/>
    <property type="match status" value="2"/>
</dbReference>
<dbReference type="HAMAP" id="MF_00031">
    <property type="entry name" value="DNA_HJ_migration_RuvA"/>
    <property type="match status" value="1"/>
</dbReference>
<dbReference type="GO" id="GO:0048476">
    <property type="term" value="C:Holliday junction resolvase complex"/>
    <property type="evidence" value="ECO:0007669"/>
    <property type="project" value="UniProtKB-UniRule"/>
</dbReference>
<dbReference type="GO" id="GO:0005524">
    <property type="term" value="F:ATP binding"/>
    <property type="evidence" value="ECO:0007669"/>
    <property type="project" value="InterPro"/>
</dbReference>
<protein>
    <recommendedName>
        <fullName evidence="6">Holliday junction branch migration complex subunit RuvA</fullName>
    </recommendedName>
</protein>
<dbReference type="GO" id="GO:0009378">
    <property type="term" value="F:four-way junction helicase activity"/>
    <property type="evidence" value="ECO:0007669"/>
    <property type="project" value="InterPro"/>
</dbReference>
<keyword evidence="2 6" id="KW-0227">DNA damage</keyword>
<evidence type="ECO:0000256" key="4">
    <source>
        <dbReference type="ARBA" id="ARBA00023172"/>
    </source>
</evidence>
<evidence type="ECO:0000256" key="1">
    <source>
        <dbReference type="ARBA" id="ARBA00022490"/>
    </source>
</evidence>
<keyword evidence="4 6" id="KW-0233">DNA recombination</keyword>
<dbReference type="GO" id="GO:0005737">
    <property type="term" value="C:cytoplasm"/>
    <property type="evidence" value="ECO:0007669"/>
    <property type="project" value="UniProtKB-SubCell"/>
</dbReference>
<dbReference type="Gene3D" id="1.10.150.20">
    <property type="entry name" value="5' to 3' exonuclease, C-terminal subdomain"/>
    <property type="match status" value="1"/>
</dbReference>
<dbReference type="InterPro" id="IPR003583">
    <property type="entry name" value="Hlx-hairpin-Hlx_DNA-bd_motif"/>
</dbReference>
<accession>A0A4P6K1X4</accession>
<dbReference type="Pfam" id="PF14520">
    <property type="entry name" value="HHH_5"/>
    <property type="match status" value="1"/>
</dbReference>
<feature type="domain" description="Helix-hairpin-helix DNA-binding motif class 1" evidence="7">
    <location>
        <begin position="73"/>
        <end position="92"/>
    </location>
</feature>
<dbReference type="InterPro" id="IPR000085">
    <property type="entry name" value="RuvA"/>
</dbReference>
<dbReference type="GO" id="GO:0006310">
    <property type="term" value="P:DNA recombination"/>
    <property type="evidence" value="ECO:0007669"/>
    <property type="project" value="UniProtKB-UniRule"/>
</dbReference>
<dbReference type="Proteomes" id="UP000290365">
    <property type="component" value="Chromosome"/>
</dbReference>
<comment type="domain">
    <text evidence="6">Has three domains with a flexible linker between the domains II and III and assumes an 'L' shape. Domain III is highly mobile and contacts RuvB.</text>
</comment>
<keyword evidence="1 6" id="KW-0963">Cytoplasm</keyword>
<dbReference type="SUPFAM" id="SSF47781">
    <property type="entry name" value="RuvA domain 2-like"/>
    <property type="match status" value="1"/>
</dbReference>
<name>A0A4P6K1X4_KTERU</name>
<dbReference type="InterPro" id="IPR013849">
    <property type="entry name" value="DNA_helicase_Holl-junc_RuvA_I"/>
</dbReference>
<dbReference type="CDD" id="cd14332">
    <property type="entry name" value="UBA_RuvA_C"/>
    <property type="match status" value="1"/>
</dbReference>
<gene>
    <name evidence="6 8" type="primary">ruvA</name>
    <name evidence="8" type="ORF">EPA93_41500</name>
</gene>
<dbReference type="Pfam" id="PF07499">
    <property type="entry name" value="RuvA_C"/>
    <property type="match status" value="1"/>
</dbReference>
<keyword evidence="9" id="KW-1185">Reference proteome</keyword>
<evidence type="ECO:0000313" key="9">
    <source>
        <dbReference type="Proteomes" id="UP000290365"/>
    </source>
</evidence>
<dbReference type="Gene3D" id="1.10.8.10">
    <property type="entry name" value="DNA helicase RuvA subunit, C-terminal domain"/>
    <property type="match status" value="1"/>
</dbReference>
<comment type="subunit">
    <text evidence="6">Homotetramer. Forms an RuvA(8)-RuvB(12)-Holliday junction (HJ) complex. HJ DNA is sandwiched between 2 RuvA tetramers; dsDNA enters through RuvA and exits via RuvB. An RuvB hexamer assembles on each DNA strand where it exits the tetramer. Each RuvB hexamer is contacted by two RuvA subunits (via domain III) on 2 adjacent RuvB subunits; this complex drives branch migration. In the full resolvosome a probable DNA-RuvA(4)-RuvB(12)-RuvC(2) complex forms which resolves the HJ.</text>
</comment>
<dbReference type="InterPro" id="IPR036267">
    <property type="entry name" value="RuvA_C_sf"/>
</dbReference>
<dbReference type="GO" id="GO:0006281">
    <property type="term" value="P:DNA repair"/>
    <property type="evidence" value="ECO:0007669"/>
    <property type="project" value="UniProtKB-UniRule"/>
</dbReference>
<feature type="domain" description="Helix-hairpin-helix DNA-binding motif class 1" evidence="7">
    <location>
        <begin position="108"/>
        <end position="127"/>
    </location>
</feature>
<comment type="similarity">
    <text evidence="6">Belongs to the RuvA family.</text>
</comment>
<evidence type="ECO:0000313" key="8">
    <source>
        <dbReference type="EMBL" id="QBD82114.1"/>
    </source>
</evidence>
<dbReference type="InterPro" id="IPR011114">
    <property type="entry name" value="RuvA_C"/>
</dbReference>
<dbReference type="GO" id="GO:0000400">
    <property type="term" value="F:four-way junction DNA binding"/>
    <property type="evidence" value="ECO:0007669"/>
    <property type="project" value="UniProtKB-UniRule"/>
</dbReference>
<dbReference type="EMBL" id="CP035758">
    <property type="protein sequence ID" value="QBD82114.1"/>
    <property type="molecule type" value="Genomic_DNA"/>
</dbReference>
<dbReference type="SUPFAM" id="SSF46929">
    <property type="entry name" value="DNA helicase RuvA subunit, C-terminal domain"/>
    <property type="match status" value="1"/>
</dbReference>
<feature type="region of interest" description="Domain II" evidence="6">
    <location>
        <begin position="65"/>
        <end position="142"/>
    </location>
</feature>
<dbReference type="Gene3D" id="2.40.50.140">
    <property type="entry name" value="Nucleic acid-binding proteins"/>
    <property type="match status" value="1"/>
</dbReference>
<dbReference type="AlphaFoldDB" id="A0A4P6K1X4"/>
<evidence type="ECO:0000256" key="5">
    <source>
        <dbReference type="ARBA" id="ARBA00023204"/>
    </source>
</evidence>
<comment type="caution">
    <text evidence="6">Lacks conserved residue(s) required for the propagation of feature annotation.</text>
</comment>
<evidence type="ECO:0000256" key="2">
    <source>
        <dbReference type="ARBA" id="ARBA00022763"/>
    </source>
</evidence>
<dbReference type="Pfam" id="PF01330">
    <property type="entry name" value="RuvA_N"/>
    <property type="match status" value="1"/>
</dbReference>
<evidence type="ECO:0000256" key="3">
    <source>
        <dbReference type="ARBA" id="ARBA00023125"/>
    </source>
</evidence>
<organism evidence="8 9">
    <name type="scientific">Ktedonosporobacter rubrisoli</name>
    <dbReference type="NCBI Taxonomy" id="2509675"/>
    <lineage>
        <taxon>Bacteria</taxon>
        <taxon>Bacillati</taxon>
        <taxon>Chloroflexota</taxon>
        <taxon>Ktedonobacteria</taxon>
        <taxon>Ktedonobacterales</taxon>
        <taxon>Ktedonosporobacteraceae</taxon>
        <taxon>Ktedonosporobacter</taxon>
    </lineage>
</organism>
<dbReference type="RefSeq" id="WP_129893183.1">
    <property type="nucleotide sequence ID" value="NZ_CP035758.1"/>
</dbReference>
<sequence>MITSIHGKLEACRADHAIIRTSGFSIRVFAPASTLNRLSEAGAEVSLYTHFHMREDGMSLYGFSSETDRDAFEQLIGVSGVGPKVALALLSVMDAPTLYKAIADEDQQRLGLAPGVGKRLAARLILELKGKLPVLAASTGAISSSPSAGRIQAEALEALLGLGFSNAEAQAALAKIPQDQAMTLEQQITFALRTFSRQ</sequence>
<comment type="subcellular location">
    <subcellularLocation>
        <location evidence="6">Cytoplasm</location>
    </subcellularLocation>
</comment>
<keyword evidence="3 6" id="KW-0238">DNA-binding</keyword>
<evidence type="ECO:0000259" key="7">
    <source>
        <dbReference type="SMART" id="SM00278"/>
    </source>
</evidence>
<proteinExistence type="inferred from homology"/>
<dbReference type="KEGG" id="kbs:EPA93_41500"/>
<keyword evidence="5 6" id="KW-0234">DNA repair</keyword>
<comment type="function">
    <text evidence="6">The RuvA-RuvB-RuvC complex processes Holliday junction (HJ) DNA during genetic recombination and DNA repair, while the RuvA-RuvB complex plays an important role in the rescue of blocked DNA replication forks via replication fork reversal (RFR). RuvA specifically binds to HJ cruciform DNA, conferring on it an open structure. The RuvB hexamer acts as an ATP-dependent pump, pulling dsDNA into and through the RuvAB complex. HJ branch migration allows RuvC to scan DNA until it finds its consensus sequence, where it cleaves and resolves the cruciform DNA.</text>
</comment>
<feature type="region of interest" description="Domain III" evidence="6">
    <location>
        <begin position="151"/>
        <end position="198"/>
    </location>
</feature>
<dbReference type="OrthoDB" id="5293449at2"/>
<dbReference type="NCBIfam" id="TIGR00084">
    <property type="entry name" value="ruvA"/>
    <property type="match status" value="1"/>
</dbReference>
<reference evidence="8 9" key="1">
    <citation type="submission" date="2019-01" db="EMBL/GenBank/DDBJ databases">
        <title>Ktedonosporobacter rubrisoli SCAWS-G2.</title>
        <authorList>
            <person name="Huang Y."/>
            <person name="Yan B."/>
        </authorList>
    </citation>
    <scope>NUCLEOTIDE SEQUENCE [LARGE SCALE GENOMIC DNA]</scope>
    <source>
        <strain evidence="8 9">SCAWS-G2</strain>
    </source>
</reference>
<dbReference type="InterPro" id="IPR012340">
    <property type="entry name" value="NA-bd_OB-fold"/>
</dbReference>